<dbReference type="OrthoDB" id="5297692at2"/>
<dbReference type="SUPFAM" id="SSF54001">
    <property type="entry name" value="Cysteine proteinases"/>
    <property type="match status" value="1"/>
</dbReference>
<dbReference type="InterPro" id="IPR024453">
    <property type="entry name" value="Peptidase_C92"/>
</dbReference>
<dbReference type="InterPro" id="IPR038765">
    <property type="entry name" value="Papain-like_cys_pep_sf"/>
</dbReference>
<dbReference type="AlphaFoldDB" id="A0A2I1DL54"/>
<dbReference type="Gene3D" id="3.90.1720.10">
    <property type="entry name" value="endopeptidase domain like (from Nostoc punctiforme)"/>
    <property type="match status" value="1"/>
</dbReference>
<dbReference type="Pfam" id="PF05708">
    <property type="entry name" value="Peptidase_C92"/>
    <property type="match status" value="1"/>
</dbReference>
<evidence type="ECO:0000313" key="2">
    <source>
        <dbReference type="Proteomes" id="UP000234329"/>
    </source>
</evidence>
<comment type="caution">
    <text evidence="1">The sequence shown here is derived from an EMBL/GenBank/DDBJ whole genome shotgun (WGS) entry which is preliminary data.</text>
</comment>
<reference evidence="1 2" key="1">
    <citation type="submission" date="2017-03" db="EMBL/GenBank/DDBJ databases">
        <title>Draft genime sequence of the acidophilic sulfur-oxidizing bacterium Acidithiobacillus sp. SH, isolated from seawater.</title>
        <authorList>
            <person name="Sharmin S."/>
            <person name="Tokuhisa M."/>
            <person name="Kanao T."/>
            <person name="Kamimura K."/>
        </authorList>
    </citation>
    <scope>NUCLEOTIDE SEQUENCE [LARGE SCALE GENOMIC DNA]</scope>
    <source>
        <strain evidence="1 2">SH</strain>
    </source>
</reference>
<keyword evidence="2" id="KW-1185">Reference proteome</keyword>
<dbReference type="Proteomes" id="UP000234329">
    <property type="component" value="Unassembled WGS sequence"/>
</dbReference>
<sequence>MVRECGLTAYLLVREGLGVEARLVRLKDRGPWTHVGLMVGGTLFESVPSTERTHGGVRVGRLAEFSAAERAVSVGYVPISLVEPQCQNLFRWCQKQVKAQIPFDDLYNLEDDRTLYCTEFVYKAFLQIHINLLSAELSSLSIPLVGKRKVIFPRDLIGMKPVSHNLHVLNQG</sequence>
<protein>
    <submittedName>
        <fullName evidence="1">Uncharacterized protein</fullName>
    </submittedName>
</protein>
<accession>A0A2I1DL54</accession>
<dbReference type="RefSeq" id="WP_101537886.1">
    <property type="nucleotide sequence ID" value="NZ_MXAV01000034.1"/>
</dbReference>
<evidence type="ECO:0000313" key="1">
    <source>
        <dbReference type="EMBL" id="PKY10586.1"/>
    </source>
</evidence>
<dbReference type="InParanoid" id="A0A2I1DL54"/>
<dbReference type="EMBL" id="MXAV01000034">
    <property type="protein sequence ID" value="PKY10586.1"/>
    <property type="molecule type" value="Genomic_DNA"/>
</dbReference>
<proteinExistence type="predicted"/>
<name>A0A2I1DL54_9PROT</name>
<organism evidence="1 2">
    <name type="scientific">Acidithiobacillus marinus</name>
    <dbReference type="NCBI Taxonomy" id="187490"/>
    <lineage>
        <taxon>Bacteria</taxon>
        <taxon>Pseudomonadati</taxon>
        <taxon>Pseudomonadota</taxon>
        <taxon>Acidithiobacillia</taxon>
        <taxon>Acidithiobacillales</taxon>
        <taxon>Acidithiobacillaceae</taxon>
        <taxon>Acidithiobacillus</taxon>
    </lineage>
</organism>
<gene>
    <name evidence="1" type="ORF">B1757_08385</name>
</gene>